<sequence length="307" mass="32808">MNTWANWIAVDWGTSNLRLWAIDTQGQVRIERDSDQGMGRLTPNQFEAVLLTLCEGLLDPARTTPVLICGMAGARQGWAEAPYLSVPVALSALGAGGITPLVTSPLIAVRILPGLSQATPADVMRGEETQIAGFAALHPEFDGTLCLPGTHSKWVSLAQGSVSGFRTVMTGEMFALLSEHSVLRHSVGRDLAGDDLDEIAFIEGVRQAWRAPDATFATLFALRAESLLYATPPATLRARLSGLLIGMELAATRDFWEGQKVALIGAGSLTALYARALSEIGAVPQIEDGRDLALRGLCAAYPHMFEP</sequence>
<dbReference type="CDD" id="cd24012">
    <property type="entry name" value="ASKHA_NBD_KDGal-kinase"/>
    <property type="match status" value="1"/>
</dbReference>
<organism evidence="1 2">
    <name type="scientific">Celeribacter baekdonensis</name>
    <dbReference type="NCBI Taxonomy" id="875171"/>
    <lineage>
        <taxon>Bacteria</taxon>
        <taxon>Pseudomonadati</taxon>
        <taxon>Pseudomonadota</taxon>
        <taxon>Alphaproteobacteria</taxon>
        <taxon>Rhodobacterales</taxon>
        <taxon>Roseobacteraceae</taxon>
        <taxon>Celeribacter</taxon>
    </lineage>
</organism>
<dbReference type="EMBL" id="FNBL01000006">
    <property type="protein sequence ID" value="SDF65801.1"/>
    <property type="molecule type" value="Genomic_DNA"/>
</dbReference>
<dbReference type="RefSeq" id="WP_074645113.1">
    <property type="nucleotide sequence ID" value="NZ_FNBL01000006.1"/>
</dbReference>
<dbReference type="Gene3D" id="3.30.420.310">
    <property type="entry name" value="2-keto-3-deoxy-galactonokinase, C-terminal domain"/>
    <property type="match status" value="1"/>
</dbReference>
<evidence type="ECO:0000313" key="1">
    <source>
        <dbReference type="EMBL" id="SDF65801.1"/>
    </source>
</evidence>
<dbReference type="OrthoDB" id="256574at2"/>
<keyword evidence="1" id="KW-0808">Transferase</keyword>
<dbReference type="Gene3D" id="3.30.420.300">
    <property type="entry name" value="2-keto-3-deoxy-galactonokinase, substrate binding domain"/>
    <property type="match status" value="1"/>
</dbReference>
<dbReference type="AlphaFoldDB" id="A0A1G7MVW3"/>
<dbReference type="GO" id="GO:0008671">
    <property type="term" value="F:2-dehydro-3-deoxygalactonokinase activity"/>
    <property type="evidence" value="ECO:0007669"/>
    <property type="project" value="InterPro"/>
</dbReference>
<gene>
    <name evidence="1" type="ORF">SAMN04488117_10663</name>
</gene>
<name>A0A1G7MVW3_9RHOB</name>
<reference evidence="1 2" key="1">
    <citation type="submission" date="2016-10" db="EMBL/GenBank/DDBJ databases">
        <authorList>
            <person name="de Groot N.N."/>
        </authorList>
    </citation>
    <scope>NUCLEOTIDE SEQUENCE [LARGE SCALE GENOMIC DNA]</scope>
    <source>
        <strain evidence="1 2">DSM 27375</strain>
    </source>
</reference>
<dbReference type="InterPro" id="IPR042257">
    <property type="entry name" value="DGOK_C"/>
</dbReference>
<proteinExistence type="predicted"/>
<dbReference type="GO" id="GO:0034194">
    <property type="term" value="P:D-galactonate catabolic process"/>
    <property type="evidence" value="ECO:0007669"/>
    <property type="project" value="InterPro"/>
</dbReference>
<protein>
    <submittedName>
        <fullName evidence="1">2-dehydro-3-deoxygalactonokinase</fullName>
    </submittedName>
</protein>
<evidence type="ECO:0000313" key="2">
    <source>
        <dbReference type="Proteomes" id="UP000182284"/>
    </source>
</evidence>
<dbReference type="InterPro" id="IPR007729">
    <property type="entry name" value="DGOK"/>
</dbReference>
<dbReference type="InterPro" id="IPR042258">
    <property type="entry name" value="DGOK_N"/>
</dbReference>
<keyword evidence="1" id="KW-0418">Kinase</keyword>
<dbReference type="Proteomes" id="UP000182284">
    <property type="component" value="Unassembled WGS sequence"/>
</dbReference>
<dbReference type="Pfam" id="PF05035">
    <property type="entry name" value="DGOK"/>
    <property type="match status" value="1"/>
</dbReference>
<accession>A0A1G7MVW3</accession>